<dbReference type="PANTHER" id="PTHR24404">
    <property type="entry name" value="ZINC FINGER PROTEIN"/>
    <property type="match status" value="1"/>
</dbReference>
<evidence type="ECO:0000256" key="5">
    <source>
        <dbReference type="ARBA" id="ARBA00022833"/>
    </source>
</evidence>
<dbReference type="HOGENOM" id="CLU_031986_0_0_1"/>
<keyword evidence="7" id="KW-0238">DNA-binding</keyword>
<keyword evidence="5" id="KW-0862">Zinc</keyword>
<feature type="compositionally biased region" description="Polar residues" evidence="11">
    <location>
        <begin position="409"/>
        <end position="421"/>
    </location>
</feature>
<feature type="compositionally biased region" description="Polar residues" evidence="11">
    <location>
        <begin position="10"/>
        <end position="25"/>
    </location>
</feature>
<feature type="region of interest" description="Disordered" evidence="11">
    <location>
        <begin position="1"/>
        <end position="97"/>
    </location>
</feature>
<gene>
    <name evidence="13" type="ORF">BAUCODRAFT_25915</name>
</gene>
<dbReference type="PROSITE" id="PS50157">
    <property type="entry name" value="ZINC_FINGER_C2H2_2"/>
    <property type="match status" value="2"/>
</dbReference>
<dbReference type="GO" id="GO:0008270">
    <property type="term" value="F:zinc ion binding"/>
    <property type="evidence" value="ECO:0007669"/>
    <property type="project" value="UniProtKB-KW"/>
</dbReference>
<dbReference type="OMA" id="PYAPKHQ"/>
<dbReference type="AlphaFoldDB" id="M2LKJ8"/>
<dbReference type="OrthoDB" id="8922241at2759"/>
<feature type="compositionally biased region" description="Polar residues" evidence="11">
    <location>
        <begin position="134"/>
        <end position="145"/>
    </location>
</feature>
<evidence type="ECO:0000259" key="12">
    <source>
        <dbReference type="PROSITE" id="PS50157"/>
    </source>
</evidence>
<dbReference type="GO" id="GO:0006357">
    <property type="term" value="P:regulation of transcription by RNA polymerase II"/>
    <property type="evidence" value="ECO:0007669"/>
    <property type="project" value="TreeGrafter"/>
</dbReference>
<comment type="subcellular location">
    <subcellularLocation>
        <location evidence="1">Nucleus</location>
    </subcellularLocation>
</comment>
<sequence>MVPGPESMGAPTSLTQRRPNASNLPQFELPPPHLSVLNQKYPSYGTTQPPPATNLTSVGNLLTPPSNGSTDGISPSAGVTTGPSLPGVSQPFSPSSNGGMFPPPTTSSAGSYGYHSGLTPSSFGSGRPIFSPSLNSLVRGNSSPTAGEGLPPPPYELPHYQTTMSMSAPPLQTLPAQSHMVGNGMMGGQTPVSASVTQPSPVSAHEAFSRPPPTPTYYSGSQSASTPQQPTFPYQTGPSPVQQSPMSAPGPMPKMSPVNGANPSQPPSTYHRPYSYPMAGPVLSNVSNPGGQLALVGAMPHGMIPGFNSGHAAQMHQLYNHQHPQSNAQNDRPFRCDQCPQSFNRNHDLKRHKRIHLAVKPFPCGHCEKSFSRKDALKRHVLVKGCGKADAPGGGKESNGSVSPELKSESASTSPMVTASA</sequence>
<feature type="compositionally biased region" description="Polar residues" evidence="11">
    <location>
        <begin position="190"/>
        <end position="201"/>
    </location>
</feature>
<dbReference type="PROSITE" id="PS00028">
    <property type="entry name" value="ZINC_FINGER_C2H2_1"/>
    <property type="match status" value="1"/>
</dbReference>
<keyword evidence="9" id="KW-0539">Nucleus</keyword>
<name>M2LKJ8_BAUPA</name>
<evidence type="ECO:0000313" key="14">
    <source>
        <dbReference type="Proteomes" id="UP000011761"/>
    </source>
</evidence>
<evidence type="ECO:0000256" key="1">
    <source>
        <dbReference type="ARBA" id="ARBA00004123"/>
    </source>
</evidence>
<feature type="region of interest" description="Disordered" evidence="11">
    <location>
        <begin position="386"/>
        <end position="421"/>
    </location>
</feature>
<feature type="compositionally biased region" description="Polar residues" evidence="11">
    <location>
        <begin position="36"/>
        <end position="83"/>
    </location>
</feature>
<dbReference type="InterPro" id="IPR050589">
    <property type="entry name" value="Ikaros_C2H2-ZF"/>
</dbReference>
<evidence type="ECO:0000256" key="7">
    <source>
        <dbReference type="ARBA" id="ARBA00023125"/>
    </source>
</evidence>
<feature type="region of interest" description="Disordered" evidence="11">
    <location>
        <begin position="134"/>
        <end position="162"/>
    </location>
</feature>
<feature type="compositionally biased region" description="Polar residues" evidence="11">
    <location>
        <begin position="216"/>
        <end position="246"/>
    </location>
</feature>
<keyword evidence="14" id="KW-1185">Reference proteome</keyword>
<organism evidence="13 14">
    <name type="scientific">Baudoinia panamericana (strain UAMH 10762)</name>
    <name type="common">Angels' share fungus</name>
    <name type="synonym">Baudoinia compniacensis (strain UAMH 10762)</name>
    <dbReference type="NCBI Taxonomy" id="717646"/>
    <lineage>
        <taxon>Eukaryota</taxon>
        <taxon>Fungi</taxon>
        <taxon>Dikarya</taxon>
        <taxon>Ascomycota</taxon>
        <taxon>Pezizomycotina</taxon>
        <taxon>Dothideomycetes</taxon>
        <taxon>Dothideomycetidae</taxon>
        <taxon>Mycosphaerellales</taxon>
        <taxon>Teratosphaeriaceae</taxon>
        <taxon>Baudoinia</taxon>
    </lineage>
</organism>
<proteinExistence type="predicted"/>
<dbReference type="SUPFAM" id="SSF57667">
    <property type="entry name" value="beta-beta-alpha zinc fingers"/>
    <property type="match status" value="1"/>
</dbReference>
<dbReference type="InterPro" id="IPR013087">
    <property type="entry name" value="Znf_C2H2_type"/>
</dbReference>
<dbReference type="eggNOG" id="KOG1721">
    <property type="taxonomic scope" value="Eukaryota"/>
</dbReference>
<dbReference type="GeneID" id="19110355"/>
<evidence type="ECO:0000313" key="13">
    <source>
        <dbReference type="EMBL" id="EMC94802.1"/>
    </source>
</evidence>
<evidence type="ECO:0000256" key="10">
    <source>
        <dbReference type="PROSITE-ProRule" id="PRU00042"/>
    </source>
</evidence>
<dbReference type="Proteomes" id="UP000011761">
    <property type="component" value="Unassembled WGS sequence"/>
</dbReference>
<protein>
    <recommendedName>
        <fullName evidence="12">C2H2-type domain-containing protein</fullName>
    </recommendedName>
</protein>
<evidence type="ECO:0000256" key="6">
    <source>
        <dbReference type="ARBA" id="ARBA00023015"/>
    </source>
</evidence>
<keyword evidence="2" id="KW-0479">Metal-binding</keyword>
<keyword evidence="3" id="KW-0677">Repeat</keyword>
<keyword evidence="6" id="KW-0805">Transcription regulation</keyword>
<dbReference type="FunFam" id="3.30.160.60:FF:000630">
    <property type="entry name" value="Zinc finger protein 180"/>
    <property type="match status" value="1"/>
</dbReference>
<dbReference type="InterPro" id="IPR036236">
    <property type="entry name" value="Znf_C2H2_sf"/>
</dbReference>
<evidence type="ECO:0000256" key="9">
    <source>
        <dbReference type="ARBA" id="ARBA00023242"/>
    </source>
</evidence>
<dbReference type="SMART" id="SM00355">
    <property type="entry name" value="ZnF_C2H2"/>
    <property type="match status" value="2"/>
</dbReference>
<dbReference type="GO" id="GO:0000978">
    <property type="term" value="F:RNA polymerase II cis-regulatory region sequence-specific DNA binding"/>
    <property type="evidence" value="ECO:0007669"/>
    <property type="project" value="TreeGrafter"/>
</dbReference>
<dbReference type="RefSeq" id="XP_007677970.1">
    <property type="nucleotide sequence ID" value="XM_007679780.1"/>
</dbReference>
<feature type="domain" description="C2H2-type" evidence="12">
    <location>
        <begin position="362"/>
        <end position="380"/>
    </location>
</feature>
<dbReference type="EMBL" id="KB445558">
    <property type="protein sequence ID" value="EMC94802.1"/>
    <property type="molecule type" value="Genomic_DNA"/>
</dbReference>
<evidence type="ECO:0000256" key="11">
    <source>
        <dbReference type="SAM" id="MobiDB-lite"/>
    </source>
</evidence>
<reference evidence="13 14" key="1">
    <citation type="journal article" date="2012" name="PLoS Pathog.">
        <title>Diverse lifestyles and strategies of plant pathogenesis encoded in the genomes of eighteen Dothideomycetes fungi.</title>
        <authorList>
            <person name="Ohm R.A."/>
            <person name="Feau N."/>
            <person name="Henrissat B."/>
            <person name="Schoch C.L."/>
            <person name="Horwitz B.A."/>
            <person name="Barry K.W."/>
            <person name="Condon B.J."/>
            <person name="Copeland A.C."/>
            <person name="Dhillon B."/>
            <person name="Glaser F."/>
            <person name="Hesse C.N."/>
            <person name="Kosti I."/>
            <person name="LaButti K."/>
            <person name="Lindquist E.A."/>
            <person name="Lucas S."/>
            <person name="Salamov A.A."/>
            <person name="Bradshaw R.E."/>
            <person name="Ciuffetti L."/>
            <person name="Hamelin R.C."/>
            <person name="Kema G.H.J."/>
            <person name="Lawrence C."/>
            <person name="Scott J.A."/>
            <person name="Spatafora J.W."/>
            <person name="Turgeon B.G."/>
            <person name="de Wit P.J.G.M."/>
            <person name="Zhong S."/>
            <person name="Goodwin S.B."/>
            <person name="Grigoriev I.V."/>
        </authorList>
    </citation>
    <scope>NUCLEOTIDE SEQUENCE [LARGE SCALE GENOMIC DNA]</scope>
    <source>
        <strain evidence="13 14">UAMH 10762</strain>
    </source>
</reference>
<evidence type="ECO:0000256" key="2">
    <source>
        <dbReference type="ARBA" id="ARBA00022723"/>
    </source>
</evidence>
<feature type="domain" description="C2H2-type" evidence="12">
    <location>
        <begin position="334"/>
        <end position="361"/>
    </location>
</feature>
<keyword evidence="4 10" id="KW-0863">Zinc-finger</keyword>
<feature type="region of interest" description="Disordered" evidence="11">
    <location>
        <begin position="186"/>
        <end position="272"/>
    </location>
</feature>
<dbReference type="KEGG" id="bcom:BAUCODRAFT_25915"/>
<evidence type="ECO:0000256" key="8">
    <source>
        <dbReference type="ARBA" id="ARBA00023163"/>
    </source>
</evidence>
<dbReference type="GO" id="GO:0005634">
    <property type="term" value="C:nucleus"/>
    <property type="evidence" value="ECO:0007669"/>
    <property type="project" value="UniProtKB-SubCell"/>
</dbReference>
<dbReference type="Gene3D" id="3.30.160.60">
    <property type="entry name" value="Classic Zinc Finger"/>
    <property type="match status" value="2"/>
</dbReference>
<dbReference type="PANTHER" id="PTHR24404:SF114">
    <property type="entry name" value="KLUMPFUSS, ISOFORM B-RELATED"/>
    <property type="match status" value="1"/>
</dbReference>
<evidence type="ECO:0000256" key="3">
    <source>
        <dbReference type="ARBA" id="ARBA00022737"/>
    </source>
</evidence>
<evidence type="ECO:0000256" key="4">
    <source>
        <dbReference type="ARBA" id="ARBA00022771"/>
    </source>
</evidence>
<accession>M2LKJ8</accession>
<keyword evidence="8" id="KW-0804">Transcription</keyword>
<dbReference type="GO" id="GO:0003700">
    <property type="term" value="F:DNA-binding transcription factor activity"/>
    <property type="evidence" value="ECO:0007669"/>
    <property type="project" value="TreeGrafter"/>
</dbReference>
<dbReference type="Pfam" id="PF00096">
    <property type="entry name" value="zf-C2H2"/>
    <property type="match status" value="2"/>
</dbReference>
<dbReference type="FunFam" id="3.30.160.60:FF:000646">
    <property type="entry name" value="Myeloid zinc finger 1"/>
    <property type="match status" value="1"/>
</dbReference>